<dbReference type="AlphaFoldDB" id="A0A2A6FNA9"/>
<evidence type="ECO:0000256" key="1">
    <source>
        <dbReference type="SAM" id="Phobius"/>
    </source>
</evidence>
<proteinExistence type="predicted"/>
<gene>
    <name evidence="2" type="ORF">B5766_12090</name>
</gene>
<organism evidence="2 3">
    <name type="scientific">Candidatus Lumbricidiphila eiseniae</name>
    <dbReference type="NCBI Taxonomy" id="1969409"/>
    <lineage>
        <taxon>Bacteria</taxon>
        <taxon>Bacillati</taxon>
        <taxon>Actinomycetota</taxon>
        <taxon>Actinomycetes</taxon>
        <taxon>Micrococcales</taxon>
        <taxon>Microbacteriaceae</taxon>
        <taxon>Candidatus Lumbricidiphila</taxon>
    </lineage>
</organism>
<comment type="caution">
    <text evidence="2">The sequence shown here is derived from an EMBL/GenBank/DDBJ whole genome shotgun (WGS) entry which is preliminary data.</text>
</comment>
<keyword evidence="1" id="KW-1133">Transmembrane helix</keyword>
<name>A0A2A6FNA9_9MICO</name>
<sequence length="140" mass="14835">MRVCAERRGCDNGLVIDAPVPPPLPSPDEVSASGVAGDGSTEEQVLVRRAPRYRSFVLIGVLFGVLLALVLTFSSPGPVNGVSFAPSYDKFQVFGYLLIACVSLTATLGACLALLFDQRSARRSRTVTAQRDAGPTDQHA</sequence>
<dbReference type="EMBL" id="NAEP01000056">
    <property type="protein sequence ID" value="PDQ34374.1"/>
    <property type="molecule type" value="Genomic_DNA"/>
</dbReference>
<accession>A0A2A6FNA9</accession>
<evidence type="ECO:0008006" key="4">
    <source>
        <dbReference type="Google" id="ProtNLM"/>
    </source>
</evidence>
<evidence type="ECO:0000313" key="3">
    <source>
        <dbReference type="Proteomes" id="UP000219994"/>
    </source>
</evidence>
<evidence type="ECO:0000313" key="2">
    <source>
        <dbReference type="EMBL" id="PDQ34374.1"/>
    </source>
</evidence>
<reference evidence="3" key="1">
    <citation type="submission" date="2017-03" db="EMBL/GenBank/DDBJ databases">
        <authorList>
            <person name="Lund M.B."/>
        </authorList>
    </citation>
    <scope>NUCLEOTIDE SEQUENCE [LARGE SCALE GENOMIC DNA]</scope>
</reference>
<protein>
    <recommendedName>
        <fullName evidence="4">Potassium transporter Trk</fullName>
    </recommendedName>
</protein>
<dbReference type="Proteomes" id="UP000219994">
    <property type="component" value="Unassembled WGS sequence"/>
</dbReference>
<feature type="transmembrane region" description="Helical" evidence="1">
    <location>
        <begin position="93"/>
        <end position="116"/>
    </location>
</feature>
<keyword evidence="1" id="KW-0812">Transmembrane</keyword>
<feature type="transmembrane region" description="Helical" evidence="1">
    <location>
        <begin position="56"/>
        <end position="73"/>
    </location>
</feature>
<keyword evidence="1" id="KW-0472">Membrane</keyword>